<evidence type="ECO:0000259" key="2">
    <source>
        <dbReference type="SMART" id="SM00768"/>
    </source>
</evidence>
<sequence length="196" mass="20336">MLFSASKSSTPLDITTPTTTIPVFNPTTPTITTTPLLDPISNPAAPTSPVSLSGSWCVVSRTVSQITLQIALDYACGYGGADCSAIQLGGSCYNPNSVRDHASYAFNDYYRKNPLPTSCNFGGTAMVTNIDPSSGTCQYPSTSTSSSVLNTTNPTGSAVYGSRPTGSTNPAASMPTLPLFFTSTCLVVSLLAVNLH</sequence>
<dbReference type="InterPro" id="IPR012946">
    <property type="entry name" value="X8"/>
</dbReference>
<feature type="domain" description="X8" evidence="2">
    <location>
        <begin position="55"/>
        <end position="139"/>
    </location>
</feature>
<comment type="caution">
    <text evidence="3">The sequence shown here is derived from an EMBL/GenBank/DDBJ whole genome shotgun (WGS) entry which is preliminary data.</text>
</comment>
<gene>
    <name evidence="3" type="ORF">HHK36_003534</name>
</gene>
<dbReference type="Pfam" id="PF07983">
    <property type="entry name" value="X8"/>
    <property type="match status" value="1"/>
</dbReference>
<proteinExistence type="predicted"/>
<name>A0A834ZT34_TETSI</name>
<dbReference type="PANTHER" id="PTHR31044:SF52">
    <property type="entry name" value="OS01G0631500 PROTEIN"/>
    <property type="match status" value="1"/>
</dbReference>
<reference evidence="3 4" key="1">
    <citation type="submission" date="2020-04" db="EMBL/GenBank/DDBJ databases">
        <title>Plant Genome Project.</title>
        <authorList>
            <person name="Zhang R.-G."/>
        </authorList>
    </citation>
    <scope>NUCLEOTIDE SEQUENCE [LARGE SCALE GENOMIC DNA]</scope>
    <source>
        <strain evidence="3">YNK0</strain>
        <tissue evidence="3">Leaf</tissue>
    </source>
</reference>
<evidence type="ECO:0000313" key="3">
    <source>
        <dbReference type="EMBL" id="KAF8410995.1"/>
    </source>
</evidence>
<keyword evidence="1" id="KW-0732">Signal</keyword>
<dbReference type="OrthoDB" id="1073427at2759"/>
<dbReference type="Gene3D" id="1.20.58.1040">
    <property type="match status" value="1"/>
</dbReference>
<dbReference type="AlphaFoldDB" id="A0A834ZT34"/>
<dbReference type="SMART" id="SM00768">
    <property type="entry name" value="X8"/>
    <property type="match status" value="1"/>
</dbReference>
<dbReference type="InterPro" id="IPR044788">
    <property type="entry name" value="X8_dom_prot"/>
</dbReference>
<evidence type="ECO:0000256" key="1">
    <source>
        <dbReference type="ARBA" id="ARBA00022729"/>
    </source>
</evidence>
<dbReference type="EMBL" id="JABCRI010000002">
    <property type="protein sequence ID" value="KAF8410995.1"/>
    <property type="molecule type" value="Genomic_DNA"/>
</dbReference>
<accession>A0A834ZT34</accession>
<dbReference type="PANTHER" id="PTHR31044">
    <property type="entry name" value="BETA-1,3 GLUCANASE"/>
    <property type="match status" value="1"/>
</dbReference>
<dbReference type="OMA" id="YISATVC"/>
<dbReference type="Proteomes" id="UP000655225">
    <property type="component" value="Unassembled WGS sequence"/>
</dbReference>
<evidence type="ECO:0000313" key="4">
    <source>
        <dbReference type="Proteomes" id="UP000655225"/>
    </source>
</evidence>
<dbReference type="FunFam" id="1.20.58.1040:FF:000007">
    <property type="entry name" value="PLASMODESMATA CALLOSE-BINDING PROTEIN 2"/>
    <property type="match status" value="1"/>
</dbReference>
<organism evidence="3 4">
    <name type="scientific">Tetracentron sinense</name>
    <name type="common">Spur-leaf</name>
    <dbReference type="NCBI Taxonomy" id="13715"/>
    <lineage>
        <taxon>Eukaryota</taxon>
        <taxon>Viridiplantae</taxon>
        <taxon>Streptophyta</taxon>
        <taxon>Embryophyta</taxon>
        <taxon>Tracheophyta</taxon>
        <taxon>Spermatophyta</taxon>
        <taxon>Magnoliopsida</taxon>
        <taxon>Trochodendrales</taxon>
        <taxon>Trochodendraceae</taxon>
        <taxon>Tetracentron</taxon>
    </lineage>
</organism>
<dbReference type="GO" id="GO:0009506">
    <property type="term" value="C:plasmodesma"/>
    <property type="evidence" value="ECO:0007669"/>
    <property type="project" value="UniProtKB-ARBA"/>
</dbReference>
<protein>
    <recommendedName>
        <fullName evidence="2">X8 domain-containing protein</fullName>
    </recommendedName>
</protein>
<keyword evidence="4" id="KW-1185">Reference proteome</keyword>